<organism evidence="2 3">
    <name type="scientific">Mediterraneibacter gnavus</name>
    <name type="common">Ruminococcus gnavus</name>
    <dbReference type="NCBI Taxonomy" id="33038"/>
    <lineage>
        <taxon>Bacteria</taxon>
        <taxon>Bacillati</taxon>
        <taxon>Bacillota</taxon>
        <taxon>Clostridia</taxon>
        <taxon>Lachnospirales</taxon>
        <taxon>Lachnospiraceae</taxon>
        <taxon>Mediterraneibacter</taxon>
    </lineage>
</organism>
<dbReference type="Proteomes" id="UP001297370">
    <property type="component" value="Unassembled WGS sequence"/>
</dbReference>
<dbReference type="Pfam" id="PF04854">
    <property type="entry name" value="DUF624"/>
    <property type="match status" value="1"/>
</dbReference>
<keyword evidence="1" id="KW-0472">Membrane</keyword>
<feature type="transmembrane region" description="Helical" evidence="1">
    <location>
        <begin position="57"/>
        <end position="76"/>
    </location>
</feature>
<keyword evidence="1" id="KW-1133">Transmembrane helix</keyword>
<gene>
    <name evidence="2" type="ORF">LIQ08_17190</name>
</gene>
<feature type="transmembrane region" description="Helical" evidence="1">
    <location>
        <begin position="6"/>
        <end position="26"/>
    </location>
</feature>
<protein>
    <submittedName>
        <fullName evidence="2">DUF624 domain-containing protein</fullName>
    </submittedName>
</protein>
<feature type="transmembrane region" description="Helical" evidence="1">
    <location>
        <begin position="158"/>
        <end position="179"/>
    </location>
</feature>
<keyword evidence="1" id="KW-0812">Transmembrane</keyword>
<evidence type="ECO:0000313" key="2">
    <source>
        <dbReference type="EMBL" id="MCB5620865.1"/>
    </source>
</evidence>
<sequence>MVILNLLFLITSLPIITIGASLKALCETALRLVNNTESYIVRNYFTAWKNAFKRSTVLWIFVLISACICGADLKILPLMPYTTIKLCLAAIQFTILFLLYGIMLFYNFISDTYFQNFSQTLKIALFLSLKYLPYTLLCICITMLPFTLAILFPQINHWILSCFVTIGFSSTAYLHALIVNKVIVKIKFSNPS</sequence>
<proteinExistence type="predicted"/>
<evidence type="ECO:0000313" key="3">
    <source>
        <dbReference type="Proteomes" id="UP001297370"/>
    </source>
</evidence>
<accession>A0AAJ1B8G7</accession>
<comment type="caution">
    <text evidence="2">The sequence shown here is derived from an EMBL/GenBank/DDBJ whole genome shotgun (WGS) entry which is preliminary data.</text>
</comment>
<evidence type="ECO:0000256" key="1">
    <source>
        <dbReference type="SAM" id="Phobius"/>
    </source>
</evidence>
<dbReference type="InterPro" id="IPR006938">
    <property type="entry name" value="DUF624"/>
</dbReference>
<name>A0AAJ1B8G7_MEDGN</name>
<dbReference type="RefSeq" id="WP_226972267.1">
    <property type="nucleotide sequence ID" value="NZ_JAAIQY010000039.1"/>
</dbReference>
<dbReference type="AlphaFoldDB" id="A0AAJ1B8G7"/>
<reference evidence="2" key="1">
    <citation type="submission" date="2021-10" db="EMBL/GenBank/DDBJ databases">
        <title>Collection of gut derived symbiotic bacterial strains cultured from healthy donors.</title>
        <authorList>
            <person name="Lin H."/>
            <person name="Littmann E."/>
            <person name="Claire K."/>
            <person name="Pamer E."/>
        </authorList>
    </citation>
    <scope>NUCLEOTIDE SEQUENCE</scope>
    <source>
        <strain evidence="2">MSK.23.18</strain>
    </source>
</reference>
<feature type="transmembrane region" description="Helical" evidence="1">
    <location>
        <begin position="131"/>
        <end position="152"/>
    </location>
</feature>
<dbReference type="EMBL" id="JAJBOM010000038">
    <property type="protein sequence ID" value="MCB5620865.1"/>
    <property type="molecule type" value="Genomic_DNA"/>
</dbReference>
<feature type="transmembrane region" description="Helical" evidence="1">
    <location>
        <begin position="88"/>
        <end position="110"/>
    </location>
</feature>